<feature type="domain" description="IcmF-related" evidence="3">
    <location>
        <begin position="498"/>
        <end position="799"/>
    </location>
</feature>
<dbReference type="RefSeq" id="WP_143856357.1">
    <property type="nucleotide sequence ID" value="NZ_CP041730.1"/>
</dbReference>
<gene>
    <name evidence="6" type="primary">tssM</name>
    <name evidence="6" type="ORF">FNU76_03150</name>
</gene>
<evidence type="ECO:0000259" key="3">
    <source>
        <dbReference type="Pfam" id="PF06761"/>
    </source>
</evidence>
<sequence length="1143" mass="125483">MIKRIAGWLAKPLVLSLLLAVLLALLVWFQGPRIAVDGKAPLAAVMVRVQLILVLLGIWLLYWSLRGLAGKLSGVRLVMPGTAALAPDEQNSIDQRNALAHGFREAQRLLRRVGLASRLRGHDIYKLPWYLLLGASASGKSSVLQQSGLRFPAAMMPADGRGNGAPCDWWIAERAVLLDVAGRCTLAPQRDRAELAVWDTLLQYLRRYRRRCPLNGVIVTLNVADLWQDEAARAAQANLLHERISELHLGLGTQFPVYLLVTQCDRLPGFADYFEDLGRDQRAQVWGMSFPLREPDQVDDSLADFPAQFQALVGQMHARLVDRLQQESDLERRAAIHGFPIQFAALGERLAHFLHEAFESSRFRPNTMLRGVYFSSAQQEGSLPMQAISPLAAQLRTPDIATPMAGEPRAFFLTRLLREVIFQESGLAGANWKLERRRGWLQRAAVGAIAVTGLLAAVLLLSNYTHQREQQTAVSRASVELQRWTRNGYNIHQPETLLPLLDTARAIPGGDGRPAPETLLLRYGPYRGERLDGAGQALYQRILQQTLRPYLLNRLGEALRTEGLDPSQRYQTLRAYLMLGNRSVYDAATVLDWIDRDTRGRSGLDGQQKAGLAVHFAALTQGRQVVRDQTADPELVARARVELARQPLAQRLYEPLRVKLLRAVAEPYSVSQMAGINAPLVLSRRSGRLLSQGVEGAYTRSGYIRYLQLRDQAIADLNQQNWVLGKSEAMADAREAGTLKQALDGLYFAEYIERWEALLGDVTLLAPTTLEHQASVVKLLAAADSPMRQFLQAVAKQTSFDSDATAKAAPTNSAASTNPVEQHFTALHQMVGRPGMAGPAPLEQIQAQLKEVGVYLDAALSASQRGVAAPPADEALARLRLAAEGQPELIGSLLGALAGSSASLALSGERERLNALWLATVAPACRQALDGRYPFNRQSAQDVNPDDFGRLLGPGGLVDDFFQKNLLRYVDTTAGQWRWRSQAQASLALPQSVLQEFERAAAIRDAFFADGGKVAAVRFELTPIGMDANLTRFALDLGGQTLVYAHGPARPTAFRWPAAQAARPARLDYAPNLAEAGGGISINGSWALFHLLDKAKLEPLQLDRFNLTFDLGGKQVALALNAASVVNPFNLAALSQFRCPDSL</sequence>
<dbReference type="Pfam" id="PF06744">
    <property type="entry name" value="IcmF_C"/>
    <property type="match status" value="1"/>
</dbReference>
<evidence type="ECO:0000259" key="4">
    <source>
        <dbReference type="Pfam" id="PF14331"/>
    </source>
</evidence>
<accession>A0A516SBA5</accession>
<dbReference type="AlphaFoldDB" id="A0A516SBA5"/>
<proteinExistence type="predicted"/>
<feature type="domain" description="Type VI secretion system IcmF C-terminal" evidence="2">
    <location>
        <begin position="1019"/>
        <end position="1123"/>
    </location>
</feature>
<keyword evidence="7" id="KW-1185">Reference proteome</keyword>
<dbReference type="OrthoDB" id="9758229at2"/>
<dbReference type="EMBL" id="CP041730">
    <property type="protein sequence ID" value="QDQ25432.1"/>
    <property type="molecule type" value="Genomic_DNA"/>
</dbReference>
<feature type="transmembrane region" description="Helical" evidence="1">
    <location>
        <begin position="440"/>
        <end position="461"/>
    </location>
</feature>
<feature type="domain" description="Type VI secretion system component TssM1 N-terminal" evidence="4">
    <location>
        <begin position="196"/>
        <end position="448"/>
    </location>
</feature>
<name>A0A516SBA5_9NEIS</name>
<keyword evidence="1" id="KW-0472">Membrane</keyword>
<dbReference type="InterPro" id="IPR053156">
    <property type="entry name" value="T6SS_TssM-like"/>
</dbReference>
<dbReference type="Proteomes" id="UP000317550">
    <property type="component" value="Chromosome"/>
</dbReference>
<dbReference type="PANTHER" id="PTHR36153">
    <property type="entry name" value="INNER MEMBRANE PROTEIN-RELATED"/>
    <property type="match status" value="1"/>
</dbReference>
<feature type="transmembrane region" description="Helical" evidence="1">
    <location>
        <begin position="45"/>
        <end position="63"/>
    </location>
</feature>
<dbReference type="InterPro" id="IPR009612">
    <property type="entry name" value="IcmF-rel"/>
</dbReference>
<evidence type="ECO:0000313" key="7">
    <source>
        <dbReference type="Proteomes" id="UP000317550"/>
    </source>
</evidence>
<organism evidence="6 7">
    <name type="scientific">Chitinimonas arctica</name>
    <dbReference type="NCBI Taxonomy" id="2594795"/>
    <lineage>
        <taxon>Bacteria</taxon>
        <taxon>Pseudomonadati</taxon>
        <taxon>Pseudomonadota</taxon>
        <taxon>Betaproteobacteria</taxon>
        <taxon>Neisseriales</taxon>
        <taxon>Chitinibacteraceae</taxon>
        <taxon>Chitinimonas</taxon>
    </lineage>
</organism>
<dbReference type="PANTHER" id="PTHR36153:SF1">
    <property type="entry name" value="TYPE VI SECRETION SYSTEM COMPONENT TSSM1"/>
    <property type="match status" value="1"/>
</dbReference>
<dbReference type="InterPro" id="IPR017731">
    <property type="entry name" value="TssM1-like"/>
</dbReference>
<reference evidence="7" key="1">
    <citation type="submission" date="2019-07" db="EMBL/GenBank/DDBJ databases">
        <title>Chitinimonas sp. nov., isolated from Ny-Alesund, arctica soil.</title>
        <authorList>
            <person name="Xu Q."/>
            <person name="Peng F."/>
        </authorList>
    </citation>
    <scope>NUCLEOTIDE SEQUENCE [LARGE SCALE GENOMIC DNA]</scope>
    <source>
        <strain evidence="7">R3-44</strain>
    </source>
</reference>
<dbReference type="Pfam" id="PF14331">
    <property type="entry name" value="IcmF-related_N"/>
    <property type="match status" value="1"/>
</dbReference>
<dbReference type="InterPro" id="IPR025743">
    <property type="entry name" value="TssM1_N"/>
</dbReference>
<keyword evidence="1" id="KW-0812">Transmembrane</keyword>
<dbReference type="KEGG" id="cari:FNU76_03150"/>
<evidence type="ECO:0000256" key="1">
    <source>
        <dbReference type="SAM" id="Phobius"/>
    </source>
</evidence>
<dbReference type="InterPro" id="IPR048677">
    <property type="entry name" value="TssM1_hel"/>
</dbReference>
<dbReference type="NCBIfam" id="TIGR03348">
    <property type="entry name" value="VI_IcmF"/>
    <property type="match status" value="1"/>
</dbReference>
<protein>
    <submittedName>
        <fullName evidence="6">Type VI secretion system membrane subunit TssM</fullName>
    </submittedName>
</protein>
<evidence type="ECO:0000313" key="6">
    <source>
        <dbReference type="EMBL" id="QDQ25432.1"/>
    </source>
</evidence>
<dbReference type="Pfam" id="PF06761">
    <property type="entry name" value="IcmF-related"/>
    <property type="match status" value="1"/>
</dbReference>
<evidence type="ECO:0000259" key="5">
    <source>
        <dbReference type="Pfam" id="PF21070"/>
    </source>
</evidence>
<keyword evidence="1" id="KW-1133">Transmembrane helix</keyword>
<dbReference type="Pfam" id="PF21070">
    <property type="entry name" value="IcmF_helical"/>
    <property type="match status" value="1"/>
</dbReference>
<evidence type="ECO:0000259" key="2">
    <source>
        <dbReference type="Pfam" id="PF06744"/>
    </source>
</evidence>
<dbReference type="InterPro" id="IPR010623">
    <property type="entry name" value="IcmF_C"/>
</dbReference>
<feature type="domain" description="Type VI secretion system component TssM1 helical" evidence="5">
    <location>
        <begin position="912"/>
        <end position="1011"/>
    </location>
</feature>